<feature type="domain" description="Autotransporter" evidence="2">
    <location>
        <begin position="567"/>
        <end position="823"/>
    </location>
</feature>
<evidence type="ECO:0000313" key="4">
    <source>
        <dbReference type="Proteomes" id="UP000014400"/>
    </source>
</evidence>
<evidence type="ECO:0000259" key="2">
    <source>
        <dbReference type="PROSITE" id="PS51208"/>
    </source>
</evidence>
<dbReference type="SMART" id="SM00869">
    <property type="entry name" value="Autotransporter"/>
    <property type="match status" value="1"/>
</dbReference>
<dbReference type="Gene3D" id="2.160.20.20">
    <property type="match status" value="1"/>
</dbReference>
<dbReference type="PRINTS" id="PR01484">
    <property type="entry name" value="PRTACTNFAMLY"/>
</dbReference>
<dbReference type="HOGENOM" id="CLU_002318_1_0_4"/>
<dbReference type="PROSITE" id="PS51208">
    <property type="entry name" value="AUTOTRANSPORTER"/>
    <property type="match status" value="1"/>
</dbReference>
<dbReference type="InterPro" id="IPR051551">
    <property type="entry name" value="Autotransporter_adhesion"/>
</dbReference>
<feature type="chain" id="PRO_5004506275" evidence="1">
    <location>
        <begin position="23"/>
        <end position="823"/>
    </location>
</feature>
<keyword evidence="4" id="KW-1185">Reference proteome</keyword>
<dbReference type="STRING" id="1203554.HMPREF1476_01336"/>
<sequence>MLSKTVLSTAVTLALSAGFVSAQSISENRTYDFNFSQDCKIEKDVSELVFNITKGEVETADKKLYAFGNENAESPMVVNVLSSDITVINNTKTGTPTDGIGAVLGGAKFIGSGGKATLISELDVLKDFHNEISGFNDLTLTSRTANAIYFGGASSTAKLSAKHITLNGKKNAIYIDEAAKGTSANNVTIDGFDSLVMTGDSRYAVRNVGIGEQAIALTGNENSAITLTGARGAIDTGYVDNGELIGNGSVSVTAGKVTLETTGIAEKDKQDGDKNSDFGIVHVQGGSVTINSDELTIRPADSATDWDANAFKLTKGELKINGTDGESPAVMNVQGAIDASGEAKAVLNFTGAQSSLTGRIANEADSVKILFSDAAVWNAKGASKSKNLTVSSGGIVNLTNATSAEIEDLSISSGIVSLEQKASLSAKNLRGTGGTINLSVSRNSGDDGKITYEAGSFTAENVANDWTGANVQVTGVTADDITDLDAEAAAILTHVGANIREGGTATIEGGDVLGEIEITTGADGAISIGTIGASDKVASLSDGQSIATLQWRHEMNDLTKRMGELRDSPAGIGAWARLYGSEQEYGKKNVTLRSTSVQVGADYQIGEWTVGGAFSYTNGSVDYAQGSGDADTYGFAAYGSWFAQYGMFLDLIAKYSRLSNDFKIADMKGSIDNNAYSFSAEFGWRFDLAKTVFVEPQVELTYGRILGDNATASNQVRIEQEDFDSLLGRVGLRAGFKCPNDRGTVYVRVSGVHDFEGESDVRYSSSKASTTVHDDIGGSWVEYALGANVNITPSTYTYMDLERTSGSDVKENWRWNIGLRTVF</sequence>
<feature type="signal peptide" evidence="1">
    <location>
        <begin position="1"/>
        <end position="22"/>
    </location>
</feature>
<comment type="caution">
    <text evidence="3">The sequence shown here is derived from an EMBL/GenBank/DDBJ whole genome shotgun (WGS) entry which is preliminary data.</text>
</comment>
<dbReference type="eggNOG" id="COG3468">
    <property type="taxonomic scope" value="Bacteria"/>
</dbReference>
<dbReference type="GO" id="GO:0019867">
    <property type="term" value="C:outer membrane"/>
    <property type="evidence" value="ECO:0007669"/>
    <property type="project" value="InterPro"/>
</dbReference>
<dbReference type="EMBL" id="ATCF01000018">
    <property type="protein sequence ID" value="EPD99065.1"/>
    <property type="molecule type" value="Genomic_DNA"/>
</dbReference>
<dbReference type="InterPro" id="IPR006315">
    <property type="entry name" value="OM_autotransptr_brl_dom"/>
</dbReference>
<dbReference type="PATRIC" id="fig|1203554.3.peg.1397"/>
<reference evidence="3 4" key="1">
    <citation type="submission" date="2013-04" db="EMBL/GenBank/DDBJ databases">
        <title>The Genome Sequence of Sutterella wadsworthensis HGA0223.</title>
        <authorList>
            <consortium name="The Broad Institute Genomics Platform"/>
            <person name="Earl A."/>
            <person name="Ward D."/>
            <person name="Feldgarden M."/>
            <person name="Gevers D."/>
            <person name="Schmidt T.M."/>
            <person name="Dover J."/>
            <person name="Dai D."/>
            <person name="Walker B."/>
            <person name="Young S."/>
            <person name="Zeng Q."/>
            <person name="Gargeya S."/>
            <person name="Fitzgerald M."/>
            <person name="Haas B."/>
            <person name="Abouelleil A."/>
            <person name="Allen A.W."/>
            <person name="Alvarado L."/>
            <person name="Arachchi H.M."/>
            <person name="Berlin A.M."/>
            <person name="Chapman S.B."/>
            <person name="Gainer-Dewar J."/>
            <person name="Goldberg J."/>
            <person name="Griggs A."/>
            <person name="Gujja S."/>
            <person name="Hansen M."/>
            <person name="Howarth C."/>
            <person name="Imamovic A."/>
            <person name="Ireland A."/>
            <person name="Larimer J."/>
            <person name="McCowan C."/>
            <person name="Murphy C."/>
            <person name="Pearson M."/>
            <person name="Poon T.W."/>
            <person name="Priest M."/>
            <person name="Roberts A."/>
            <person name="Saif S."/>
            <person name="Shea T."/>
            <person name="Sisk P."/>
            <person name="Sykes S."/>
            <person name="Wortman J."/>
            <person name="Nusbaum C."/>
            <person name="Birren B."/>
        </authorList>
    </citation>
    <scope>NUCLEOTIDE SEQUENCE [LARGE SCALE GENOMIC DNA]</scope>
    <source>
        <strain evidence="3 4">HGA0223</strain>
    </source>
</reference>
<dbReference type="NCBIfam" id="TIGR01414">
    <property type="entry name" value="autotrans_barl"/>
    <property type="match status" value="1"/>
</dbReference>
<dbReference type="RefSeq" id="WP_016474564.1">
    <property type="nucleotide sequence ID" value="NZ_KE150480.1"/>
</dbReference>
<dbReference type="PANTHER" id="PTHR35037:SF3">
    <property type="entry name" value="C-TERMINAL REGION OF AIDA-LIKE PROTEIN"/>
    <property type="match status" value="1"/>
</dbReference>
<keyword evidence="1" id="KW-0732">Signal</keyword>
<dbReference type="AlphaFoldDB" id="S3BI93"/>
<gene>
    <name evidence="3" type="ORF">HMPREF1476_01336</name>
</gene>
<dbReference type="Proteomes" id="UP000014400">
    <property type="component" value="Unassembled WGS sequence"/>
</dbReference>
<accession>S3BI93</accession>
<dbReference type="InterPro" id="IPR003991">
    <property type="entry name" value="Pertactin_virulence_factor"/>
</dbReference>
<proteinExistence type="predicted"/>
<dbReference type="Pfam" id="PF03797">
    <property type="entry name" value="Autotransporter"/>
    <property type="match status" value="1"/>
</dbReference>
<dbReference type="InterPro" id="IPR005546">
    <property type="entry name" value="Autotransporte_beta"/>
</dbReference>
<dbReference type="Gene3D" id="2.40.128.130">
    <property type="entry name" value="Autotransporter beta-domain"/>
    <property type="match status" value="1"/>
</dbReference>
<dbReference type="SUPFAM" id="SSF103515">
    <property type="entry name" value="Autotransporter"/>
    <property type="match status" value="1"/>
</dbReference>
<protein>
    <submittedName>
        <fullName evidence="3">Outer membrane autotransporter barrel domain-containing protein</fullName>
    </submittedName>
</protein>
<dbReference type="PANTHER" id="PTHR35037">
    <property type="entry name" value="C-TERMINAL REGION OF AIDA-LIKE PROTEIN"/>
    <property type="match status" value="1"/>
</dbReference>
<name>S3BI93_9BURK</name>
<organism evidence="3 4">
    <name type="scientific">Sutterella wadsworthensis HGA0223</name>
    <dbReference type="NCBI Taxonomy" id="1203554"/>
    <lineage>
        <taxon>Bacteria</taxon>
        <taxon>Pseudomonadati</taxon>
        <taxon>Pseudomonadota</taxon>
        <taxon>Betaproteobacteria</taxon>
        <taxon>Burkholderiales</taxon>
        <taxon>Sutterellaceae</taxon>
        <taxon>Sutterella</taxon>
    </lineage>
</organism>
<evidence type="ECO:0000313" key="3">
    <source>
        <dbReference type="EMBL" id="EPD99065.1"/>
    </source>
</evidence>
<dbReference type="InterPro" id="IPR012332">
    <property type="entry name" value="Autotransporter_pectin_lyase_C"/>
</dbReference>
<evidence type="ECO:0000256" key="1">
    <source>
        <dbReference type="SAM" id="SignalP"/>
    </source>
</evidence>
<dbReference type="InterPro" id="IPR036709">
    <property type="entry name" value="Autotransporte_beta_dom_sf"/>
</dbReference>